<gene>
    <name evidence="3" type="primary">LOC111006882</name>
</gene>
<name>A0A6J1BYZ0_MOMCH</name>
<dbReference type="SUPFAM" id="SSF51735">
    <property type="entry name" value="NAD(P)-binding Rossmann-fold domains"/>
    <property type="match status" value="1"/>
</dbReference>
<proteinExistence type="inferred from homology"/>
<dbReference type="CDD" id="cd05327">
    <property type="entry name" value="retinol-DH_like_SDR_c_like"/>
    <property type="match status" value="1"/>
</dbReference>
<dbReference type="PRINTS" id="PR00080">
    <property type="entry name" value="SDRFAMILY"/>
</dbReference>
<dbReference type="Pfam" id="PF00106">
    <property type="entry name" value="adh_short"/>
    <property type="match status" value="1"/>
</dbReference>
<dbReference type="AlphaFoldDB" id="A0A6J1BYZ0"/>
<protein>
    <submittedName>
        <fullName evidence="3">Short-chain dehydrogenase TIC 32, chloroplastic-like</fullName>
    </submittedName>
</protein>
<evidence type="ECO:0000313" key="3">
    <source>
        <dbReference type="RefSeq" id="XP_022134670.1"/>
    </source>
</evidence>
<dbReference type="Gene3D" id="3.40.50.720">
    <property type="entry name" value="NAD(P)-binding Rossmann-like Domain"/>
    <property type="match status" value="1"/>
</dbReference>
<evidence type="ECO:0000313" key="2">
    <source>
        <dbReference type="Proteomes" id="UP000504603"/>
    </source>
</evidence>
<dbReference type="PANTHER" id="PTHR48476:SF1">
    <property type="entry name" value="SHORT-CHAIN DEHYDROGENASE TIC 32, CHLOROPLASTIC-LIKE"/>
    <property type="match status" value="1"/>
</dbReference>
<dbReference type="KEGG" id="mcha:111006882"/>
<keyword evidence="2" id="KW-1185">Reference proteome</keyword>
<organism evidence="2 3">
    <name type="scientific">Momordica charantia</name>
    <name type="common">Bitter gourd</name>
    <name type="synonym">Balsam pear</name>
    <dbReference type="NCBI Taxonomy" id="3673"/>
    <lineage>
        <taxon>Eukaryota</taxon>
        <taxon>Viridiplantae</taxon>
        <taxon>Streptophyta</taxon>
        <taxon>Embryophyta</taxon>
        <taxon>Tracheophyta</taxon>
        <taxon>Spermatophyta</taxon>
        <taxon>Magnoliopsida</taxon>
        <taxon>eudicotyledons</taxon>
        <taxon>Gunneridae</taxon>
        <taxon>Pentapetalae</taxon>
        <taxon>rosids</taxon>
        <taxon>fabids</taxon>
        <taxon>Cucurbitales</taxon>
        <taxon>Cucurbitaceae</taxon>
        <taxon>Momordiceae</taxon>
        <taxon>Momordica</taxon>
    </lineage>
</organism>
<dbReference type="InterPro" id="IPR055280">
    <property type="entry name" value="TIC32"/>
</dbReference>
<dbReference type="RefSeq" id="XP_022134670.1">
    <property type="nucleotide sequence ID" value="XM_022278978.1"/>
</dbReference>
<accession>A0A6J1BYZ0</accession>
<dbReference type="Proteomes" id="UP000504603">
    <property type="component" value="Unplaced"/>
</dbReference>
<dbReference type="GeneID" id="111006882"/>
<dbReference type="OrthoDB" id="191139at2759"/>
<comment type="similarity">
    <text evidence="1">Belongs to the short-chain dehydrogenases/reductases (SDR) family.</text>
</comment>
<dbReference type="InterPro" id="IPR002347">
    <property type="entry name" value="SDR_fam"/>
</dbReference>
<evidence type="ECO:0000256" key="1">
    <source>
        <dbReference type="RuleBase" id="RU000363"/>
    </source>
</evidence>
<dbReference type="InterPro" id="IPR036291">
    <property type="entry name" value="NAD(P)-bd_dom_sf"/>
</dbReference>
<dbReference type="PRINTS" id="PR00081">
    <property type="entry name" value="GDHRDH"/>
</dbReference>
<dbReference type="PANTHER" id="PTHR48476">
    <property type="entry name" value="SHORT-CHAIN DEHYDROGENASE TIC 32, CHLOROPLASTIC-LIKE"/>
    <property type="match status" value="1"/>
</dbReference>
<reference evidence="3" key="1">
    <citation type="submission" date="2025-08" db="UniProtKB">
        <authorList>
            <consortium name="RefSeq"/>
        </authorList>
    </citation>
    <scope>IDENTIFICATION</scope>
    <source>
        <strain evidence="3">OHB3-1</strain>
    </source>
</reference>
<sequence>MVFSVSIILSLGKLMKETLRYLAGIAGPSGYGSNSTAEQVTQNYSISSSSTSHPLTAIITGATSGIGAETARVLAKRGVRIVMAARDLKKAAQVKEGIQKETPEAEIIVCEIDLSSLASVQRFCNQFLALGLPLNILINNAGVFSKNLEFSEDKVELTFATNYLGHYFLTETLLEKMIETAAKTGIEGRIINVSSVIHCWVKKDGLRFGQMLNPNNYNGTRAYAQSKLANILHAKEMSRQLQARNARVTINAVHPGIVKTAIIRAHKGFITDSLFFMASKLLKTTSQGASTTCYVALSSQTEGKSGKFYADCNETNCSALASDELEAQKLWTKTHNLIHRRLSKPAS</sequence>